<dbReference type="InterPro" id="IPR022591">
    <property type="entry name" value="TAF1_HAT_dom"/>
</dbReference>
<comment type="subcellular location">
    <subcellularLocation>
        <location evidence="1">Nucleus</location>
    </subcellularLocation>
</comment>
<dbReference type="GO" id="GO:0060090">
    <property type="term" value="F:molecular adaptor activity"/>
    <property type="evidence" value="ECO:0007669"/>
    <property type="project" value="EnsemblFungi"/>
</dbReference>
<dbReference type="GO" id="GO:0017025">
    <property type="term" value="F:TBP-class protein binding"/>
    <property type="evidence" value="ECO:0007669"/>
    <property type="project" value="EnsemblFungi"/>
</dbReference>
<dbReference type="EMBL" id="LN736369">
    <property type="protein sequence ID" value="CEP64028.1"/>
    <property type="molecule type" value="Genomic_DNA"/>
</dbReference>
<dbReference type="GO" id="GO:0051123">
    <property type="term" value="P:RNA polymerase II preinitiation complex assembly"/>
    <property type="evidence" value="ECO:0007669"/>
    <property type="project" value="EnsemblFungi"/>
</dbReference>
<dbReference type="Pfam" id="PF12157">
    <property type="entry name" value="DUF3591"/>
    <property type="match status" value="1"/>
</dbReference>
<keyword evidence="2" id="KW-0539">Nucleus</keyword>
<dbReference type="GO" id="GO:0005669">
    <property type="term" value="C:transcription factor TFIID complex"/>
    <property type="evidence" value="ECO:0007669"/>
    <property type="project" value="EnsemblFungi"/>
</dbReference>
<evidence type="ECO:0000256" key="2">
    <source>
        <dbReference type="ARBA" id="ARBA00023242"/>
    </source>
</evidence>
<dbReference type="PANTHER" id="PTHR13900">
    <property type="entry name" value="TRANSCRIPTION INITIATION FACTOR TFIID"/>
    <property type="match status" value="1"/>
</dbReference>
<dbReference type="GO" id="GO:0004402">
    <property type="term" value="F:histone acetyltransferase activity"/>
    <property type="evidence" value="ECO:0007669"/>
    <property type="project" value="EnsemblFungi"/>
</dbReference>
<dbReference type="GO" id="GO:0005829">
    <property type="term" value="C:cytosol"/>
    <property type="evidence" value="ECO:0007669"/>
    <property type="project" value="EnsemblFungi"/>
</dbReference>
<dbReference type="HOGENOM" id="CLU_000572_1_0_1"/>
<dbReference type="GO" id="GO:0046982">
    <property type="term" value="F:protein heterodimerization activity"/>
    <property type="evidence" value="ECO:0007669"/>
    <property type="project" value="EnsemblFungi"/>
</dbReference>
<feature type="region of interest" description="Disordered" evidence="3">
    <location>
        <begin position="61"/>
        <end position="88"/>
    </location>
</feature>
<reference evidence="5 6" key="1">
    <citation type="submission" date="2014-12" db="EMBL/GenBank/DDBJ databases">
        <authorList>
            <person name="Neuveglise Cecile"/>
        </authorList>
    </citation>
    <scope>NUCLEOTIDE SEQUENCE [LARGE SCALE GENOMIC DNA]</scope>
    <source>
        <strain evidence="5 6">CBS 12615</strain>
    </source>
</reference>
<protein>
    <submittedName>
        <fullName evidence="5">LALA0S10e00584g1_1</fullName>
    </submittedName>
</protein>
<feature type="compositionally biased region" description="Acidic residues" evidence="3">
    <location>
        <begin position="61"/>
        <end position="71"/>
    </location>
</feature>
<feature type="region of interest" description="Disordered" evidence="3">
    <location>
        <begin position="929"/>
        <end position="958"/>
    </location>
</feature>
<dbReference type="Proteomes" id="UP000054304">
    <property type="component" value="Unassembled WGS sequence"/>
</dbReference>
<dbReference type="STRING" id="1245769.A0A0C7MVR2"/>
<feature type="region of interest" description="Disordered" evidence="3">
    <location>
        <begin position="1"/>
        <end position="24"/>
    </location>
</feature>
<proteinExistence type="predicted"/>
<feature type="domain" description="Transcription initiation factor TFIID subunit 1 histone acetyltransferase" evidence="4">
    <location>
        <begin position="377"/>
        <end position="816"/>
    </location>
</feature>
<feature type="compositionally biased region" description="Basic and acidic residues" evidence="3">
    <location>
        <begin position="929"/>
        <end position="950"/>
    </location>
</feature>
<dbReference type="InterPro" id="IPR040240">
    <property type="entry name" value="TAF1"/>
</dbReference>
<dbReference type="GO" id="GO:0003682">
    <property type="term" value="F:chromatin binding"/>
    <property type="evidence" value="ECO:0007669"/>
    <property type="project" value="EnsemblFungi"/>
</dbReference>
<evidence type="ECO:0000256" key="3">
    <source>
        <dbReference type="SAM" id="MobiDB-lite"/>
    </source>
</evidence>
<accession>A0A0C7MVR2</accession>
<dbReference type="GO" id="GO:0016251">
    <property type="term" value="F:RNA polymerase II general transcription initiation factor activity"/>
    <property type="evidence" value="ECO:0007669"/>
    <property type="project" value="InterPro"/>
</dbReference>
<keyword evidence="6" id="KW-1185">Reference proteome</keyword>
<evidence type="ECO:0000259" key="4">
    <source>
        <dbReference type="Pfam" id="PF12157"/>
    </source>
</evidence>
<feature type="compositionally biased region" description="Basic residues" evidence="3">
    <location>
        <begin position="1"/>
        <end position="12"/>
    </location>
</feature>
<dbReference type="RefSeq" id="XP_022630238.1">
    <property type="nucleotide sequence ID" value="XM_022775363.1"/>
</dbReference>
<dbReference type="GeneID" id="34687555"/>
<name>A0A0C7MVR2_9SACH</name>
<sequence>MEGRKLSKKQRMAKNGDLTNEDDAYDAIFSGDFGSMEIGNYIGPNEGQTEHLPNAVDFEDEDELADEELPDETQASHSNDPEHSNDDYMTLMGGHGAILDGGNHNGYHDQNNTLFLGIDEHSGPYPETEHHVFGGFADENQVELEEKQKREEQERVVREQKELLTYYFPKFQRGKNLKLLSIVPRQLAQYQWQRELYLSNRHIRPFMPLKLKFEVQPDSRRLFRAKSKNWQVITQQSKRKKSGLVTVSLDEIYGDSTVRQEGRKSDGKIPEELLIMADDWNYEKIVGESDTEPENIKPEIKESASQIFRDHSVPATQGGPNWDEENLIEGKIYQNKLCLDMNDEKLLFVPSKHHGKKDVNSNTALLAFNEKTLTQKFNISNDHKYKILKENYQTKIRSTISNLTIEHSQPALRLQSPFYKVVPPKNTIRSFHRPHFGSLIRPGTNIVLSKLKVRKRKKDKGKDVRELFSRSHDLTLGDSAPIFLMEYSEETPMALSKFGMGNKLINYYRKTHDKDISRPKLPVGETHVLGVQDKSPFWNFGFVEPGNVVPTLYNNMIRAPVFKHDVSRTDFLLVRSTGNGMGNRFYLRNMNHLFTVGQTFPVVEVPGPNSRKVTSMGKSRLRMVVYRILNKSSEHRLLVKQVARHFPDQNDMQNRQRLKEFMKYQRDGDDHGFWKLKEAESLPDNESVKKMIVPEDVSLTESMYHGQQFQEDNEQFNTDEKLSKLEENLIPWAATKNFMNATQMRAMVQIHGAGDPTGCGEGFSFLKTSMKGGFTRSGSELSQQQIAGGHSYNVAQQQKAYEEEISKTWYTQAKSLKISNPFEEIENPDVVNKTNKKVKSHRSDNKVLRIVRKTRDENGIIQRQTVVIRDPRVIQGYIKAYEKKRQEAEANLGLEELMNDNIDLVSGENTEEKQLKQKKLLEEQLAKLQKSQERRQARKLAKEKTTDGKVSKSKSTNRRCATCGMVGHIRTKKTCPMYNGSAGPGMGGAPATNGSAGSPPEGSAEVKDEE</sequence>
<dbReference type="PANTHER" id="PTHR13900:SF0">
    <property type="entry name" value="TRANSCRIPTION INITIATION FACTOR TFIID SUBUNIT 1"/>
    <property type="match status" value="1"/>
</dbReference>
<gene>
    <name evidence="5" type="ORF">LALA0_S10e00584g</name>
</gene>
<dbReference type="GO" id="GO:0045944">
    <property type="term" value="P:positive regulation of transcription by RNA polymerase II"/>
    <property type="evidence" value="ECO:0007669"/>
    <property type="project" value="EnsemblFungi"/>
</dbReference>
<dbReference type="AlphaFoldDB" id="A0A0C7MVR2"/>
<evidence type="ECO:0000313" key="6">
    <source>
        <dbReference type="Proteomes" id="UP000054304"/>
    </source>
</evidence>
<evidence type="ECO:0000256" key="1">
    <source>
        <dbReference type="ARBA" id="ARBA00004123"/>
    </source>
</evidence>
<evidence type="ECO:0000313" key="5">
    <source>
        <dbReference type="EMBL" id="CEP64028.1"/>
    </source>
</evidence>
<feature type="region of interest" description="Disordered" evidence="3">
    <location>
        <begin position="972"/>
        <end position="1010"/>
    </location>
</feature>
<dbReference type="OrthoDB" id="5752at2759"/>
<organism evidence="5 6">
    <name type="scientific">Lachancea lanzarotensis</name>
    <dbReference type="NCBI Taxonomy" id="1245769"/>
    <lineage>
        <taxon>Eukaryota</taxon>
        <taxon>Fungi</taxon>
        <taxon>Dikarya</taxon>
        <taxon>Ascomycota</taxon>
        <taxon>Saccharomycotina</taxon>
        <taxon>Saccharomycetes</taxon>
        <taxon>Saccharomycetales</taxon>
        <taxon>Saccharomycetaceae</taxon>
        <taxon>Lachancea</taxon>
    </lineage>
</organism>